<evidence type="ECO:0000313" key="2">
    <source>
        <dbReference type="Proteomes" id="UP000789595"/>
    </source>
</evidence>
<comment type="caution">
    <text evidence="1">The sequence shown here is derived from an EMBL/GenBank/DDBJ whole genome shotgun (WGS) entry which is preliminary data.</text>
</comment>
<dbReference type="AlphaFoldDB" id="A0A8J2SMU1"/>
<gene>
    <name evidence="1" type="ORF">PECAL_4P05430</name>
</gene>
<name>A0A8J2SMU1_9STRA</name>
<keyword evidence="2" id="KW-1185">Reference proteome</keyword>
<accession>A0A8J2SMU1</accession>
<organism evidence="1 2">
    <name type="scientific">Pelagomonas calceolata</name>
    <dbReference type="NCBI Taxonomy" id="35677"/>
    <lineage>
        <taxon>Eukaryota</taxon>
        <taxon>Sar</taxon>
        <taxon>Stramenopiles</taxon>
        <taxon>Ochrophyta</taxon>
        <taxon>Pelagophyceae</taxon>
        <taxon>Pelagomonadales</taxon>
        <taxon>Pelagomonadaceae</taxon>
        <taxon>Pelagomonas</taxon>
    </lineage>
</organism>
<dbReference type="Proteomes" id="UP000789595">
    <property type="component" value="Unassembled WGS sequence"/>
</dbReference>
<protein>
    <submittedName>
        <fullName evidence="1">Uncharacterized protein</fullName>
    </submittedName>
</protein>
<proteinExistence type="predicted"/>
<reference evidence="1" key="1">
    <citation type="submission" date="2021-11" db="EMBL/GenBank/DDBJ databases">
        <authorList>
            <consortium name="Genoscope - CEA"/>
            <person name="William W."/>
        </authorList>
    </citation>
    <scope>NUCLEOTIDE SEQUENCE</scope>
</reference>
<sequence length="167" mass="18327">MLIEKHLLEVQRQPHGLQFHLVPVVVRRVEVLQLLAPRNHQFGVQTPRLVLRRRRRPLPQRVQLLLRALGLELDALVHLLQFVDVLLGLRGNPRSSCASTRGVSWFGGGVTLHTGSRVSLGGRVRVSVPRSRDAGTCALAALFPILHLLDLARVGHPCLGGSAAPPC</sequence>
<dbReference type="EMBL" id="CAKKNE010000004">
    <property type="protein sequence ID" value="CAH0373353.1"/>
    <property type="molecule type" value="Genomic_DNA"/>
</dbReference>
<evidence type="ECO:0000313" key="1">
    <source>
        <dbReference type="EMBL" id="CAH0373353.1"/>
    </source>
</evidence>